<dbReference type="Gramene" id="KQL03338">
    <property type="protein sequence ID" value="KQL03338"/>
    <property type="gene ID" value="SETIT_005578mg"/>
</dbReference>
<accession>K3XUH1</accession>
<evidence type="ECO:0000313" key="1">
    <source>
        <dbReference type="EnsemblPlants" id="KQL03338"/>
    </source>
</evidence>
<protein>
    <submittedName>
        <fullName evidence="1">Uncharacterized protein</fullName>
    </submittedName>
</protein>
<dbReference type="AlphaFoldDB" id="K3XUH1"/>
<dbReference type="EnsemblPlants" id="KQL03338">
    <property type="protein sequence ID" value="KQL03338"/>
    <property type="gene ID" value="SETIT_005578mg"/>
</dbReference>
<reference evidence="2" key="1">
    <citation type="journal article" date="2012" name="Nat. Biotechnol.">
        <title>Reference genome sequence of the model plant Setaria.</title>
        <authorList>
            <person name="Bennetzen J.L."/>
            <person name="Schmutz J."/>
            <person name="Wang H."/>
            <person name="Percifield R."/>
            <person name="Hawkins J."/>
            <person name="Pontaroli A.C."/>
            <person name="Estep M."/>
            <person name="Feng L."/>
            <person name="Vaughn J.N."/>
            <person name="Grimwood J."/>
            <person name="Jenkins J."/>
            <person name="Barry K."/>
            <person name="Lindquist E."/>
            <person name="Hellsten U."/>
            <person name="Deshpande S."/>
            <person name="Wang X."/>
            <person name="Wu X."/>
            <person name="Mitros T."/>
            <person name="Triplett J."/>
            <person name="Yang X."/>
            <person name="Ye C.Y."/>
            <person name="Mauro-Herrera M."/>
            <person name="Wang L."/>
            <person name="Li P."/>
            <person name="Sharma M."/>
            <person name="Sharma R."/>
            <person name="Ronald P.C."/>
            <person name="Panaud O."/>
            <person name="Kellogg E.A."/>
            <person name="Brutnell T.P."/>
            <person name="Doust A.N."/>
            <person name="Tuskan G.A."/>
            <person name="Rokhsar D."/>
            <person name="Devos K.M."/>
        </authorList>
    </citation>
    <scope>NUCLEOTIDE SEQUENCE [LARGE SCALE GENOMIC DNA]</scope>
    <source>
        <strain evidence="2">cv. Yugu1</strain>
    </source>
</reference>
<keyword evidence="2" id="KW-1185">Reference proteome</keyword>
<evidence type="ECO:0000313" key="2">
    <source>
        <dbReference type="Proteomes" id="UP000004995"/>
    </source>
</evidence>
<dbReference type="EMBL" id="AGNK02002755">
    <property type="status" value="NOT_ANNOTATED_CDS"/>
    <property type="molecule type" value="Genomic_DNA"/>
</dbReference>
<dbReference type="Proteomes" id="UP000004995">
    <property type="component" value="Unassembled WGS sequence"/>
</dbReference>
<dbReference type="HOGENOM" id="CLU_3393080_0_0_1"/>
<reference evidence="1" key="2">
    <citation type="submission" date="2018-08" db="UniProtKB">
        <authorList>
            <consortium name="EnsemblPlants"/>
        </authorList>
    </citation>
    <scope>IDENTIFICATION</scope>
    <source>
        <strain evidence="1">Yugu1</strain>
    </source>
</reference>
<name>K3XUH1_SETIT</name>
<proteinExistence type="predicted"/>
<sequence>MEQNSTKVPLYYLLLLNEFAEGHDAHPKETCM</sequence>
<organism evidence="1 2">
    <name type="scientific">Setaria italica</name>
    <name type="common">Foxtail millet</name>
    <name type="synonym">Panicum italicum</name>
    <dbReference type="NCBI Taxonomy" id="4555"/>
    <lineage>
        <taxon>Eukaryota</taxon>
        <taxon>Viridiplantae</taxon>
        <taxon>Streptophyta</taxon>
        <taxon>Embryophyta</taxon>
        <taxon>Tracheophyta</taxon>
        <taxon>Spermatophyta</taxon>
        <taxon>Magnoliopsida</taxon>
        <taxon>Liliopsida</taxon>
        <taxon>Poales</taxon>
        <taxon>Poaceae</taxon>
        <taxon>PACMAD clade</taxon>
        <taxon>Panicoideae</taxon>
        <taxon>Panicodae</taxon>
        <taxon>Paniceae</taxon>
        <taxon>Cenchrinae</taxon>
        <taxon>Setaria</taxon>
    </lineage>
</organism>
<dbReference type="InParanoid" id="K3XUH1"/>